<feature type="compositionally biased region" description="Low complexity" evidence="1">
    <location>
        <begin position="410"/>
        <end position="424"/>
    </location>
</feature>
<accession>A0A369J5M8</accession>
<feature type="compositionally biased region" description="Basic and acidic residues" evidence="1">
    <location>
        <begin position="251"/>
        <end position="265"/>
    </location>
</feature>
<feature type="region of interest" description="Disordered" evidence="1">
    <location>
        <begin position="251"/>
        <end position="363"/>
    </location>
</feature>
<feature type="compositionally biased region" description="Polar residues" evidence="1">
    <location>
        <begin position="77"/>
        <end position="87"/>
    </location>
</feature>
<organism evidence="2 3">
    <name type="scientific">Hypsizygus marmoreus</name>
    <name type="common">White beech mushroom</name>
    <name type="synonym">Agaricus marmoreus</name>
    <dbReference type="NCBI Taxonomy" id="39966"/>
    <lineage>
        <taxon>Eukaryota</taxon>
        <taxon>Fungi</taxon>
        <taxon>Dikarya</taxon>
        <taxon>Basidiomycota</taxon>
        <taxon>Agaricomycotina</taxon>
        <taxon>Agaricomycetes</taxon>
        <taxon>Agaricomycetidae</taxon>
        <taxon>Agaricales</taxon>
        <taxon>Tricholomatineae</taxon>
        <taxon>Lyophyllaceae</taxon>
        <taxon>Hypsizygus</taxon>
    </lineage>
</organism>
<evidence type="ECO:0000313" key="2">
    <source>
        <dbReference type="EMBL" id="RDB14993.1"/>
    </source>
</evidence>
<proteinExistence type="predicted"/>
<evidence type="ECO:0000313" key="3">
    <source>
        <dbReference type="Proteomes" id="UP000076154"/>
    </source>
</evidence>
<feature type="compositionally biased region" description="Low complexity" evidence="1">
    <location>
        <begin position="334"/>
        <end position="363"/>
    </location>
</feature>
<protein>
    <submittedName>
        <fullName evidence="2">Uncharacterized protein</fullName>
    </submittedName>
</protein>
<feature type="compositionally biased region" description="Low complexity" evidence="1">
    <location>
        <begin position="291"/>
        <end position="305"/>
    </location>
</feature>
<feature type="compositionally biased region" description="Pro residues" evidence="1">
    <location>
        <begin position="394"/>
        <end position="409"/>
    </location>
</feature>
<dbReference type="STRING" id="39966.A0A369J5M8"/>
<feature type="region of interest" description="Disordered" evidence="1">
    <location>
        <begin position="68"/>
        <end position="88"/>
    </location>
</feature>
<dbReference type="Proteomes" id="UP000076154">
    <property type="component" value="Unassembled WGS sequence"/>
</dbReference>
<name>A0A369J5M8_HYPMA</name>
<comment type="caution">
    <text evidence="2">The sequence shown here is derived from an EMBL/GenBank/DDBJ whole genome shotgun (WGS) entry which is preliminary data.</text>
</comment>
<dbReference type="OrthoDB" id="3269282at2759"/>
<dbReference type="AlphaFoldDB" id="A0A369J5M8"/>
<dbReference type="EMBL" id="LUEZ02000091">
    <property type="protein sequence ID" value="RDB14993.1"/>
    <property type="molecule type" value="Genomic_DNA"/>
</dbReference>
<evidence type="ECO:0000256" key="1">
    <source>
        <dbReference type="SAM" id="MobiDB-lite"/>
    </source>
</evidence>
<feature type="region of interest" description="Disordered" evidence="1">
    <location>
        <begin position="1"/>
        <end position="28"/>
    </location>
</feature>
<sequence length="582" mass="62155">MSAMMTRNVMLPDSSSSTLLPSNSGDFDPQSRIVRFDSECILIPDSAKRSRGLSKSYSLPLWKKRQQPTWDSEIEGGSTSSRLSPSTEDTHVVIRVPIPRFISRSPSRGRSASASPPISKPLSPCLVYRSPSSTPSPVYLKPLPGASLPVTQAHRHRDDSEQTVPLRPCCADCFPITEECLKEGEQWHEKFSRGARRRRSASLEHSEGSCSSSPPGSHFAALAVNKSGNVTSSSSPGSKTATFSITVDEVDKRRKSQEFTDERFRLSPRTTPAFRSPSAPYSSAPHDRETSSSSTSSSISPSSELSPHEIPPRRPKSSPIQEEDEDQLFPLPSPRRSPNNSPSISPSPSAKGSPAPSPNASSSYLLPAAVASKEKLPLNDSNSRLIPHSLSRKPLPPAPDDSFFPPQPQPSSSTLQPSPLSQPTANPSERLRSATEGPSMAGIKPNLPPLLIASRTTAGTKPTVPPVLIASHSRAASVPVTTQSPTSLEFSPFTKLRPLPILPSLRSAEFDSDAIFSASPPMAASSPGKHPHPHLHWPAGPRPHPHLPSLSLPHLKEALIGAGADVLKGVSSMSGPGVVGSV</sequence>
<gene>
    <name evidence="2" type="ORF">Hypma_016142</name>
</gene>
<dbReference type="InParanoid" id="A0A369J5M8"/>
<keyword evidence="3" id="KW-1185">Reference proteome</keyword>
<reference evidence="2" key="1">
    <citation type="submission" date="2018-04" db="EMBL/GenBank/DDBJ databases">
        <title>Whole genome sequencing of Hypsizygus marmoreus.</title>
        <authorList>
            <person name="Choi I.-G."/>
            <person name="Min B."/>
            <person name="Kim J.-G."/>
            <person name="Kim S."/>
            <person name="Oh Y.-L."/>
            <person name="Kong W.-S."/>
            <person name="Park H."/>
            <person name="Jeong J."/>
            <person name="Song E.-S."/>
        </authorList>
    </citation>
    <scope>NUCLEOTIDE SEQUENCE [LARGE SCALE GENOMIC DNA]</scope>
    <source>
        <strain evidence="2">51987-8</strain>
    </source>
</reference>
<feature type="compositionally biased region" description="Low complexity" evidence="1">
    <location>
        <begin position="11"/>
        <end position="24"/>
    </location>
</feature>
<feature type="region of interest" description="Disordered" evidence="1">
    <location>
        <begin position="375"/>
        <end position="447"/>
    </location>
</feature>